<comment type="caution">
    <text evidence="2">The sequence shown here is derived from an EMBL/GenBank/DDBJ whole genome shotgun (WGS) entry which is preliminary data.</text>
</comment>
<evidence type="ECO:0000313" key="3">
    <source>
        <dbReference type="Proteomes" id="UP000064189"/>
    </source>
</evidence>
<proteinExistence type="predicted"/>
<dbReference type="AlphaFoldDB" id="A0A125QSK5"/>
<name>A0A125QSK5_9BACI</name>
<sequence length="348" mass="39794">MVLIEKGKWVWLLMLGLVLCSNFAIYNTNVGNGILPDDTNEVVLGSLLDLVILLPILFMLYQRKFTIKMAVLLTAMGCILARFLIPYDFLEPFVAVTWAGIAIEAALIVFEVLLIFMFVRYVPQIVRTVSSSKLPVIFSFPHAVNLYVKKNPIIHMICSEALMSYYAFFSWKKTPPPGMTIYKNSSYMAFQIMMIHAIVIETLGIHLWIHGKSTTLSLILLVLNIYSVVYFLANIQAIRLNPIYMNDRTLFISLGLVKRAEIQFDNIESIIVDLEILKKKIPKDTIDFIVRDFAKVDPDMIIHLKKSIKVTLFMGIQKECTKIAIRSDSPSELKHAILERINNRLCKR</sequence>
<keyword evidence="1" id="KW-0812">Transmembrane</keyword>
<organism evidence="2 3">
    <name type="scientific">Peribacillus simplex</name>
    <dbReference type="NCBI Taxonomy" id="1478"/>
    <lineage>
        <taxon>Bacteria</taxon>
        <taxon>Bacillati</taxon>
        <taxon>Bacillota</taxon>
        <taxon>Bacilli</taxon>
        <taxon>Bacillales</taxon>
        <taxon>Bacillaceae</taxon>
        <taxon>Peribacillus</taxon>
    </lineage>
</organism>
<dbReference type="RefSeq" id="WP_061141016.1">
    <property type="nucleotide sequence ID" value="NZ_LNNH01000010.1"/>
</dbReference>
<keyword evidence="3" id="KW-1185">Reference proteome</keyword>
<feature type="transmembrane region" description="Helical" evidence="1">
    <location>
        <begin position="187"/>
        <end position="209"/>
    </location>
</feature>
<keyword evidence="1" id="KW-1133">Transmembrane helix</keyword>
<feature type="transmembrane region" description="Helical" evidence="1">
    <location>
        <begin position="67"/>
        <end position="85"/>
    </location>
</feature>
<feature type="transmembrane region" description="Helical" evidence="1">
    <location>
        <begin position="97"/>
        <end position="119"/>
    </location>
</feature>
<reference evidence="2 3" key="1">
    <citation type="submission" date="2015-11" db="EMBL/GenBank/DDBJ databases">
        <title>Genome Sequence of Bacillus simplex strain VanAntwerpen2.</title>
        <authorList>
            <person name="Couger M.B."/>
        </authorList>
    </citation>
    <scope>NUCLEOTIDE SEQUENCE [LARGE SCALE GENOMIC DNA]</scope>
    <source>
        <strain evidence="2 3">VanAntwerpen02</strain>
    </source>
</reference>
<dbReference type="EMBL" id="LNNH01000010">
    <property type="protein sequence ID" value="KWW22017.1"/>
    <property type="molecule type" value="Genomic_DNA"/>
</dbReference>
<feature type="transmembrane region" description="Helical" evidence="1">
    <location>
        <begin position="9"/>
        <end position="26"/>
    </location>
</feature>
<keyword evidence="1" id="KW-0472">Membrane</keyword>
<keyword evidence="2" id="KW-0503">Monooxygenase</keyword>
<dbReference type="Proteomes" id="UP000064189">
    <property type="component" value="Unassembled WGS sequence"/>
</dbReference>
<keyword evidence="2" id="KW-0560">Oxidoreductase</keyword>
<protein>
    <submittedName>
        <fullName evidence="2">Beta-carotene 15,15'-monooxygenase</fullName>
    </submittedName>
</protein>
<gene>
    <name evidence="2" type="ORF">AS888_05945</name>
</gene>
<evidence type="ECO:0000256" key="1">
    <source>
        <dbReference type="SAM" id="Phobius"/>
    </source>
</evidence>
<dbReference type="GO" id="GO:0004497">
    <property type="term" value="F:monooxygenase activity"/>
    <property type="evidence" value="ECO:0007669"/>
    <property type="project" value="UniProtKB-KW"/>
</dbReference>
<feature type="transmembrane region" description="Helical" evidence="1">
    <location>
        <begin position="42"/>
        <end position="60"/>
    </location>
</feature>
<accession>A0A125QSK5</accession>
<evidence type="ECO:0000313" key="2">
    <source>
        <dbReference type="EMBL" id="KWW22017.1"/>
    </source>
</evidence>
<feature type="transmembrane region" description="Helical" evidence="1">
    <location>
        <begin position="215"/>
        <end position="233"/>
    </location>
</feature>